<accession>A0A6P4DYQ4</accession>
<sequence>MSNHKEICGGGLESKCSSEDAIEKPPGHKMITSQECLQLKRDLESGAQDEFEVSPMILCLMLTFLLFVIGFWIWLISKSCLFAQSDGNGKKSDSYRRLSGGSNPKPITPNVRFLERLPPTKEESCCEQTETSDTSSGIKVSSQRWKSCPLDLCREVSNEFPTQGILKANYCNLMELPTTSTTCIPPVAELESVAVAEIKSGSTLKGANESSSSQSCPRISPLPVRNGLEVSTSQAVAGSPLIYGSMPSNFGRENTVPKRKYRIKWSNFMNRGHRDHIDTQSTQ</sequence>
<gene>
    <name evidence="2" type="primary">LOC108037203</name>
</gene>
<keyword evidence="1" id="KW-1133">Transmembrane helix</keyword>
<organism evidence="2">
    <name type="scientific">Drosophila rhopaloa</name>
    <name type="common">Fruit fly</name>
    <dbReference type="NCBI Taxonomy" id="1041015"/>
    <lineage>
        <taxon>Eukaryota</taxon>
        <taxon>Metazoa</taxon>
        <taxon>Ecdysozoa</taxon>
        <taxon>Arthropoda</taxon>
        <taxon>Hexapoda</taxon>
        <taxon>Insecta</taxon>
        <taxon>Pterygota</taxon>
        <taxon>Neoptera</taxon>
        <taxon>Endopterygota</taxon>
        <taxon>Diptera</taxon>
        <taxon>Brachycera</taxon>
        <taxon>Muscomorpha</taxon>
        <taxon>Ephydroidea</taxon>
        <taxon>Drosophilidae</taxon>
        <taxon>Drosophila</taxon>
        <taxon>Sophophora</taxon>
    </lineage>
</organism>
<evidence type="ECO:0000256" key="1">
    <source>
        <dbReference type="SAM" id="Phobius"/>
    </source>
</evidence>
<proteinExistence type="predicted"/>
<evidence type="ECO:0000313" key="2">
    <source>
        <dbReference type="RefSeq" id="XP_016969214.1"/>
    </source>
</evidence>
<reference evidence="2" key="1">
    <citation type="submission" date="2025-08" db="UniProtKB">
        <authorList>
            <consortium name="RefSeq"/>
        </authorList>
    </citation>
    <scope>IDENTIFICATION</scope>
</reference>
<dbReference type="OrthoDB" id="7865876at2759"/>
<keyword evidence="1" id="KW-0472">Membrane</keyword>
<feature type="transmembrane region" description="Helical" evidence="1">
    <location>
        <begin position="53"/>
        <end position="75"/>
    </location>
</feature>
<dbReference type="RefSeq" id="XP_016969214.1">
    <property type="nucleotide sequence ID" value="XM_017113725.1"/>
</dbReference>
<keyword evidence="1" id="KW-0812">Transmembrane</keyword>
<dbReference type="GeneID" id="108037203"/>
<dbReference type="AlphaFoldDB" id="A0A6P4DYQ4"/>
<protein>
    <submittedName>
        <fullName evidence="2">Uncharacterized protein LOC108037203</fullName>
    </submittedName>
</protein>
<dbReference type="RefSeq" id="XP_016969214.2">
    <property type="nucleotide sequence ID" value="XM_017113725.2"/>
</dbReference>
<name>A0A6P4DYQ4_DRORH</name>